<evidence type="ECO:0000313" key="8">
    <source>
        <dbReference type="EMBL" id="GEM37465.1"/>
    </source>
</evidence>
<dbReference type="GO" id="GO:0005737">
    <property type="term" value="C:cytoplasm"/>
    <property type="evidence" value="ECO:0007669"/>
    <property type="project" value="UniProtKB-SubCell"/>
</dbReference>
<dbReference type="PANTHER" id="PTHR46565:SF20">
    <property type="entry name" value="COLD SHOCK DOMAIN-CONTAINING PROTEIN 4"/>
    <property type="match status" value="1"/>
</dbReference>
<dbReference type="SUPFAM" id="SSF50249">
    <property type="entry name" value="Nucleic acid-binding proteins"/>
    <property type="match status" value="1"/>
</dbReference>
<evidence type="ECO:0000256" key="6">
    <source>
        <dbReference type="ARBA" id="ARBA00023163"/>
    </source>
</evidence>
<keyword evidence="2" id="KW-0963">Cytoplasm</keyword>
<evidence type="ECO:0000256" key="4">
    <source>
        <dbReference type="ARBA" id="ARBA00023125"/>
    </source>
</evidence>
<keyword evidence="4" id="KW-0238">DNA-binding</keyword>
<keyword evidence="3" id="KW-0805">Transcription regulation</keyword>
<feature type="domain" description="CSD" evidence="7">
    <location>
        <begin position="1"/>
        <end position="71"/>
    </location>
</feature>
<keyword evidence="5" id="KW-0010">Activator</keyword>
<dbReference type="GO" id="GO:0003677">
    <property type="term" value="F:DNA binding"/>
    <property type="evidence" value="ECO:0007669"/>
    <property type="project" value="UniProtKB-KW"/>
</dbReference>
<name>A0A511M9X6_9NOCA</name>
<dbReference type="EMBL" id="BJXA01000009">
    <property type="protein sequence ID" value="GEM37465.1"/>
    <property type="molecule type" value="Genomic_DNA"/>
</dbReference>
<reference evidence="8 9" key="1">
    <citation type="submission" date="2019-07" db="EMBL/GenBank/DDBJ databases">
        <title>Whole genome shotgun sequence of Nocardia ninae NBRC 108245.</title>
        <authorList>
            <person name="Hosoyama A."/>
            <person name="Uohara A."/>
            <person name="Ohji S."/>
            <person name="Ichikawa N."/>
        </authorList>
    </citation>
    <scope>NUCLEOTIDE SEQUENCE [LARGE SCALE GENOMIC DNA]</scope>
    <source>
        <strain evidence="8 9">NBRC 108245</strain>
    </source>
</reference>
<sequence length="73" mass="8581">MPEGSVKWFNIERGFGFIANDDGSDIYVHYTEIPSNRKNEDGYRYLRPEERVEFEIADGENDRLKAIDIRLVN</sequence>
<dbReference type="InterPro" id="IPR011129">
    <property type="entry name" value="CSD"/>
</dbReference>
<organism evidence="8 9">
    <name type="scientific">Nocardia ninae NBRC 108245</name>
    <dbReference type="NCBI Taxonomy" id="1210091"/>
    <lineage>
        <taxon>Bacteria</taxon>
        <taxon>Bacillati</taxon>
        <taxon>Actinomycetota</taxon>
        <taxon>Actinomycetes</taxon>
        <taxon>Mycobacteriales</taxon>
        <taxon>Nocardiaceae</taxon>
        <taxon>Nocardia</taxon>
    </lineage>
</organism>
<dbReference type="Pfam" id="PF00313">
    <property type="entry name" value="CSD"/>
    <property type="match status" value="1"/>
</dbReference>
<evidence type="ECO:0000256" key="1">
    <source>
        <dbReference type="ARBA" id="ARBA00004496"/>
    </source>
</evidence>
<evidence type="ECO:0000256" key="2">
    <source>
        <dbReference type="ARBA" id="ARBA00022490"/>
    </source>
</evidence>
<dbReference type="PANTHER" id="PTHR46565">
    <property type="entry name" value="COLD SHOCK DOMAIN PROTEIN 2"/>
    <property type="match status" value="1"/>
</dbReference>
<dbReference type="CDD" id="cd04458">
    <property type="entry name" value="CSP_CDS"/>
    <property type="match status" value="1"/>
</dbReference>
<dbReference type="RefSeq" id="WP_147129603.1">
    <property type="nucleotide sequence ID" value="NZ_BJXA01000009.1"/>
</dbReference>
<proteinExistence type="predicted"/>
<dbReference type="OrthoDB" id="7477356at2"/>
<dbReference type="Gene3D" id="2.40.50.140">
    <property type="entry name" value="Nucleic acid-binding proteins"/>
    <property type="match status" value="1"/>
</dbReference>
<dbReference type="PROSITE" id="PS51857">
    <property type="entry name" value="CSD_2"/>
    <property type="match status" value="1"/>
</dbReference>
<keyword evidence="6" id="KW-0804">Transcription</keyword>
<dbReference type="InterPro" id="IPR002059">
    <property type="entry name" value="CSP_DNA-bd"/>
</dbReference>
<dbReference type="PRINTS" id="PR00050">
    <property type="entry name" value="COLDSHOCK"/>
</dbReference>
<evidence type="ECO:0000259" key="7">
    <source>
        <dbReference type="PROSITE" id="PS51857"/>
    </source>
</evidence>
<comment type="subcellular location">
    <subcellularLocation>
        <location evidence="1">Cytoplasm</location>
    </subcellularLocation>
</comment>
<evidence type="ECO:0000256" key="3">
    <source>
        <dbReference type="ARBA" id="ARBA00023015"/>
    </source>
</evidence>
<dbReference type="PIRSF" id="PIRSF002599">
    <property type="entry name" value="Cold_shock_A"/>
    <property type="match status" value="1"/>
</dbReference>
<gene>
    <name evidence="8" type="primary">cspA</name>
    <name evidence="8" type="ORF">NN4_19840</name>
</gene>
<protein>
    <submittedName>
        <fullName evidence="8">Cold-shock protein CspA</fullName>
    </submittedName>
</protein>
<comment type="caution">
    <text evidence="8">The sequence shown here is derived from an EMBL/GenBank/DDBJ whole genome shotgun (WGS) entry which is preliminary data.</text>
</comment>
<dbReference type="InterPro" id="IPR012156">
    <property type="entry name" value="Cold_shock_CspA"/>
</dbReference>
<keyword evidence="9" id="KW-1185">Reference proteome</keyword>
<dbReference type="InterPro" id="IPR012340">
    <property type="entry name" value="NA-bd_OB-fold"/>
</dbReference>
<dbReference type="Proteomes" id="UP000321424">
    <property type="component" value="Unassembled WGS sequence"/>
</dbReference>
<evidence type="ECO:0000256" key="5">
    <source>
        <dbReference type="ARBA" id="ARBA00023159"/>
    </source>
</evidence>
<evidence type="ECO:0000313" key="9">
    <source>
        <dbReference type="Proteomes" id="UP000321424"/>
    </source>
</evidence>
<dbReference type="AlphaFoldDB" id="A0A511M9X6"/>
<dbReference type="SMART" id="SM00357">
    <property type="entry name" value="CSP"/>
    <property type="match status" value="1"/>
</dbReference>
<accession>A0A511M9X6</accession>